<dbReference type="OrthoDB" id="2021143at2759"/>
<evidence type="ECO:0000256" key="3">
    <source>
        <dbReference type="RuleBase" id="RU365003"/>
    </source>
</evidence>
<proteinExistence type="inferred from homology"/>
<dbReference type="AlphaFoldDB" id="A0A210QEI4"/>
<gene>
    <name evidence="4" type="ORF">KP79_PYT17903</name>
</gene>
<comment type="caution">
    <text evidence="4">The sequence shown here is derived from an EMBL/GenBank/DDBJ whole genome shotgun (WGS) entry which is preliminary data.</text>
</comment>
<dbReference type="STRING" id="6573.A0A210QEI4"/>
<evidence type="ECO:0000313" key="5">
    <source>
        <dbReference type="Proteomes" id="UP000242188"/>
    </source>
</evidence>
<accession>A0A210QEI4</accession>
<keyword evidence="5" id="KW-1185">Reference proteome</keyword>
<sequence length="283" mass="32668">MAHFVESGWKRYKQLISDNPETSLSQDRIQKFLTVLQYAEVFLEMSAAKYWSETGRWVLIVAVHITKSILRLLLVWVNKAGIQPSPPLPALDREALIQTQYKTSTAKELNEFEENLETESESIKGSTYNLKRSGRLIRKLSAAPPMNFRSWKVPKEHGVLQDDNHNSRLAIYSPTLLSSQRMWAETLYITRPLAHLLSMYLFGANSWKPWLLSGGIDISSLCMMGDTENLNPHEKSEVKKRTVMLLYYLFRSPFYDQYSKMKILFALNMLAENIPVVGMILRM</sequence>
<dbReference type="PANTHER" id="PTHR13299:SF0">
    <property type="entry name" value="PEROXISOMAL MEMBRANE PROTEIN PEX16"/>
    <property type="match status" value="1"/>
</dbReference>
<evidence type="ECO:0000256" key="2">
    <source>
        <dbReference type="ARBA" id="ARBA00018577"/>
    </source>
</evidence>
<dbReference type="Proteomes" id="UP000242188">
    <property type="component" value="Unassembled WGS sequence"/>
</dbReference>
<reference evidence="4 5" key="1">
    <citation type="journal article" date="2017" name="Nat. Ecol. Evol.">
        <title>Scallop genome provides insights into evolution of bilaterian karyotype and development.</title>
        <authorList>
            <person name="Wang S."/>
            <person name="Zhang J."/>
            <person name="Jiao W."/>
            <person name="Li J."/>
            <person name="Xun X."/>
            <person name="Sun Y."/>
            <person name="Guo X."/>
            <person name="Huan P."/>
            <person name="Dong B."/>
            <person name="Zhang L."/>
            <person name="Hu X."/>
            <person name="Sun X."/>
            <person name="Wang J."/>
            <person name="Zhao C."/>
            <person name="Wang Y."/>
            <person name="Wang D."/>
            <person name="Huang X."/>
            <person name="Wang R."/>
            <person name="Lv J."/>
            <person name="Li Y."/>
            <person name="Zhang Z."/>
            <person name="Liu B."/>
            <person name="Lu W."/>
            <person name="Hui Y."/>
            <person name="Liang J."/>
            <person name="Zhou Z."/>
            <person name="Hou R."/>
            <person name="Li X."/>
            <person name="Liu Y."/>
            <person name="Li H."/>
            <person name="Ning X."/>
            <person name="Lin Y."/>
            <person name="Zhao L."/>
            <person name="Xing Q."/>
            <person name="Dou J."/>
            <person name="Li Y."/>
            <person name="Mao J."/>
            <person name="Guo H."/>
            <person name="Dou H."/>
            <person name="Li T."/>
            <person name="Mu C."/>
            <person name="Jiang W."/>
            <person name="Fu Q."/>
            <person name="Fu X."/>
            <person name="Miao Y."/>
            <person name="Liu J."/>
            <person name="Yu Q."/>
            <person name="Li R."/>
            <person name="Liao H."/>
            <person name="Li X."/>
            <person name="Kong Y."/>
            <person name="Jiang Z."/>
            <person name="Chourrout D."/>
            <person name="Li R."/>
            <person name="Bao Z."/>
        </authorList>
    </citation>
    <scope>NUCLEOTIDE SEQUENCE [LARGE SCALE GENOMIC DNA]</scope>
    <source>
        <strain evidence="4 5">PY_sf001</strain>
    </source>
</reference>
<keyword evidence="3" id="KW-0962">Peroxisome biogenesis</keyword>
<keyword evidence="3" id="KW-0576">Peroxisome</keyword>
<dbReference type="GO" id="GO:0007031">
    <property type="term" value="P:peroxisome organization"/>
    <property type="evidence" value="ECO:0007669"/>
    <property type="project" value="UniProtKB-KW"/>
</dbReference>
<protein>
    <recommendedName>
        <fullName evidence="2 3">Peroxisomal membrane protein PEX16</fullName>
    </recommendedName>
</protein>
<dbReference type="GO" id="GO:0005778">
    <property type="term" value="C:peroxisomal membrane"/>
    <property type="evidence" value="ECO:0007669"/>
    <property type="project" value="UniProtKB-SubCell"/>
</dbReference>
<evidence type="ECO:0000256" key="1">
    <source>
        <dbReference type="ARBA" id="ARBA00009505"/>
    </source>
</evidence>
<dbReference type="PANTHER" id="PTHR13299">
    <property type="entry name" value="PEROXISOMAL MEMBRANE PROTEIN PEX16"/>
    <property type="match status" value="1"/>
</dbReference>
<name>A0A210QEI4_MIZYE</name>
<organism evidence="4 5">
    <name type="scientific">Mizuhopecten yessoensis</name>
    <name type="common">Japanese scallop</name>
    <name type="synonym">Patinopecten yessoensis</name>
    <dbReference type="NCBI Taxonomy" id="6573"/>
    <lineage>
        <taxon>Eukaryota</taxon>
        <taxon>Metazoa</taxon>
        <taxon>Spiralia</taxon>
        <taxon>Lophotrochozoa</taxon>
        <taxon>Mollusca</taxon>
        <taxon>Bivalvia</taxon>
        <taxon>Autobranchia</taxon>
        <taxon>Pteriomorphia</taxon>
        <taxon>Pectinida</taxon>
        <taxon>Pectinoidea</taxon>
        <taxon>Pectinidae</taxon>
        <taxon>Mizuhopecten</taxon>
    </lineage>
</organism>
<evidence type="ECO:0000313" key="4">
    <source>
        <dbReference type="EMBL" id="OWF47108.1"/>
    </source>
</evidence>
<comment type="subcellular location">
    <subcellularLocation>
        <location evidence="3">Peroxisome membrane</location>
    </subcellularLocation>
</comment>
<comment type="similarity">
    <text evidence="1 3">Belongs to the peroxin-16 family.</text>
</comment>
<dbReference type="Pfam" id="PF08610">
    <property type="entry name" value="Pex16"/>
    <property type="match status" value="1"/>
</dbReference>
<dbReference type="InterPro" id="IPR013919">
    <property type="entry name" value="Pex16"/>
</dbReference>
<dbReference type="EMBL" id="NEDP02004034">
    <property type="protein sequence ID" value="OWF47108.1"/>
    <property type="molecule type" value="Genomic_DNA"/>
</dbReference>